<evidence type="ECO:0000313" key="3">
    <source>
        <dbReference type="EMBL" id="KAH7423124.1"/>
    </source>
</evidence>
<dbReference type="Proteomes" id="UP000825935">
    <property type="component" value="Chromosome 12"/>
</dbReference>
<keyword evidence="1" id="KW-0472">Membrane</keyword>
<proteinExistence type="predicted"/>
<evidence type="ECO:0000256" key="1">
    <source>
        <dbReference type="SAM" id="Phobius"/>
    </source>
</evidence>
<comment type="caution">
    <text evidence="3">The sequence shown here is derived from an EMBL/GenBank/DDBJ whole genome shotgun (WGS) entry which is preliminary data.</text>
</comment>
<keyword evidence="2" id="KW-0732">Signal</keyword>
<gene>
    <name evidence="3" type="ORF">KP509_12G040200</name>
</gene>
<keyword evidence="4" id="KW-1185">Reference proteome</keyword>
<feature type="chain" id="PRO_5035792859" evidence="2">
    <location>
        <begin position="27"/>
        <end position="63"/>
    </location>
</feature>
<feature type="transmembrane region" description="Helical" evidence="1">
    <location>
        <begin position="42"/>
        <end position="61"/>
    </location>
</feature>
<dbReference type="AlphaFoldDB" id="A0A8T2TNY5"/>
<evidence type="ECO:0000256" key="2">
    <source>
        <dbReference type="SAM" id="SignalP"/>
    </source>
</evidence>
<organism evidence="3 4">
    <name type="scientific">Ceratopteris richardii</name>
    <name type="common">Triangle waterfern</name>
    <dbReference type="NCBI Taxonomy" id="49495"/>
    <lineage>
        <taxon>Eukaryota</taxon>
        <taxon>Viridiplantae</taxon>
        <taxon>Streptophyta</taxon>
        <taxon>Embryophyta</taxon>
        <taxon>Tracheophyta</taxon>
        <taxon>Polypodiopsida</taxon>
        <taxon>Polypodiidae</taxon>
        <taxon>Polypodiales</taxon>
        <taxon>Pteridineae</taxon>
        <taxon>Pteridaceae</taxon>
        <taxon>Parkerioideae</taxon>
        <taxon>Ceratopteris</taxon>
    </lineage>
</organism>
<name>A0A8T2TNY5_CERRI</name>
<evidence type="ECO:0000313" key="4">
    <source>
        <dbReference type="Proteomes" id="UP000825935"/>
    </source>
</evidence>
<keyword evidence="1" id="KW-1133">Transmembrane helix</keyword>
<reference evidence="3" key="1">
    <citation type="submission" date="2021-08" db="EMBL/GenBank/DDBJ databases">
        <title>WGS assembly of Ceratopteris richardii.</title>
        <authorList>
            <person name="Marchant D.B."/>
            <person name="Chen G."/>
            <person name="Jenkins J."/>
            <person name="Shu S."/>
            <person name="Leebens-Mack J."/>
            <person name="Grimwood J."/>
            <person name="Schmutz J."/>
            <person name="Soltis P."/>
            <person name="Soltis D."/>
            <person name="Chen Z.-H."/>
        </authorList>
    </citation>
    <scope>NUCLEOTIDE SEQUENCE</scope>
    <source>
        <strain evidence="3">Whitten #5841</strain>
        <tissue evidence="3">Leaf</tissue>
    </source>
</reference>
<accession>A0A8T2TNY5</accession>
<keyword evidence="1" id="KW-0812">Transmembrane</keyword>
<dbReference type="EMBL" id="CM035417">
    <property type="protein sequence ID" value="KAH7423124.1"/>
    <property type="molecule type" value="Genomic_DNA"/>
</dbReference>
<protein>
    <submittedName>
        <fullName evidence="3">Uncharacterized protein</fullName>
    </submittedName>
</protein>
<sequence length="63" mass="6512">MASAFQKISIALVFAMIAMVATLAAAQSPAPSPVALESAAPASYFIPSLLSLLPFAVLVFLHH</sequence>
<feature type="signal peptide" evidence="2">
    <location>
        <begin position="1"/>
        <end position="26"/>
    </location>
</feature>